<feature type="domain" description="Aromatic amino acid beta-eliminating lyase/threonine aldolase" evidence="4">
    <location>
        <begin position="15"/>
        <end position="300"/>
    </location>
</feature>
<protein>
    <submittedName>
        <fullName evidence="5">Threonine aldolase</fullName>
    </submittedName>
</protein>
<dbReference type="Proteomes" id="UP000770015">
    <property type="component" value="Unassembled WGS sequence"/>
</dbReference>
<dbReference type="Pfam" id="PF01212">
    <property type="entry name" value="Beta_elim_lyase"/>
    <property type="match status" value="1"/>
</dbReference>
<dbReference type="GO" id="GO:0016829">
    <property type="term" value="F:lyase activity"/>
    <property type="evidence" value="ECO:0007669"/>
    <property type="project" value="InterPro"/>
</dbReference>
<dbReference type="AlphaFoldDB" id="A0A9P8VGQ2"/>
<name>A0A9P8VGQ2_9PEZI</name>
<dbReference type="InterPro" id="IPR015424">
    <property type="entry name" value="PyrdxlP-dep_Trfase"/>
</dbReference>
<sequence>MARCSFLDDYTEGAHPKILEALSSTNMSSQQPYGEDEYSSKAKEYIRDATGGGVPTSSIHFVVSGTLANIISIGSCLRPHEAVIASDIGHIVVREAGAIEATGHKLITVPHAPGGKLTVDSIQAALDKNAHFPHMAKPRMVYLSNATELGTVYTKPELSAISRFCGGRGLLLFLDGARLAAASAAVHTDSILNMKDIAELTDMFWIGGTKVGALLGEAIVISNQALAADFVFHVKQRGGLLAKGRILGVQFMELFRPNPAGSNLFFDLAAHANQMAALLSSGIAEAGHKLAATTETNQVFPILPNDLITMLQESYSFYVWEKAADGDSSVIRLVTSWATDQKQVKAFISAVQSWN</sequence>
<dbReference type="PANTHER" id="PTHR48097:SF5">
    <property type="entry name" value="LOW SPECIFICITY L-THREONINE ALDOLASE"/>
    <property type="match status" value="1"/>
</dbReference>
<dbReference type="GO" id="GO:0006520">
    <property type="term" value="P:amino acid metabolic process"/>
    <property type="evidence" value="ECO:0007669"/>
    <property type="project" value="InterPro"/>
</dbReference>
<comment type="cofactor">
    <cofactor evidence="1">
        <name>pyridoxal 5'-phosphate</name>
        <dbReference type="ChEBI" id="CHEBI:597326"/>
    </cofactor>
</comment>
<comment type="similarity">
    <text evidence="2">Belongs to the threonine aldolase family.</text>
</comment>
<comment type="caution">
    <text evidence="5">The sequence shown here is derived from an EMBL/GenBank/DDBJ whole genome shotgun (WGS) entry which is preliminary data.</text>
</comment>
<dbReference type="InterPro" id="IPR001597">
    <property type="entry name" value="ArAA_b-elim_lyase/Thr_aldolase"/>
</dbReference>
<dbReference type="OrthoDB" id="10261951at2759"/>
<evidence type="ECO:0000313" key="6">
    <source>
        <dbReference type="Proteomes" id="UP000770015"/>
    </source>
</evidence>
<evidence type="ECO:0000259" key="4">
    <source>
        <dbReference type="Pfam" id="PF01212"/>
    </source>
</evidence>
<proteinExistence type="inferred from homology"/>
<dbReference type="Gene3D" id="3.40.640.10">
    <property type="entry name" value="Type I PLP-dependent aspartate aminotransferase-like (Major domain)"/>
    <property type="match status" value="1"/>
</dbReference>
<reference evidence="5" key="1">
    <citation type="journal article" date="2021" name="Nat. Commun.">
        <title>Genetic determinants of endophytism in the Arabidopsis root mycobiome.</title>
        <authorList>
            <person name="Mesny F."/>
            <person name="Miyauchi S."/>
            <person name="Thiergart T."/>
            <person name="Pickel B."/>
            <person name="Atanasova L."/>
            <person name="Karlsson M."/>
            <person name="Huettel B."/>
            <person name="Barry K.W."/>
            <person name="Haridas S."/>
            <person name="Chen C."/>
            <person name="Bauer D."/>
            <person name="Andreopoulos W."/>
            <person name="Pangilinan J."/>
            <person name="LaButti K."/>
            <person name="Riley R."/>
            <person name="Lipzen A."/>
            <person name="Clum A."/>
            <person name="Drula E."/>
            <person name="Henrissat B."/>
            <person name="Kohler A."/>
            <person name="Grigoriev I.V."/>
            <person name="Martin F.M."/>
            <person name="Hacquard S."/>
        </authorList>
    </citation>
    <scope>NUCLEOTIDE SEQUENCE</scope>
    <source>
        <strain evidence="5">MPI-SDFR-AT-0117</strain>
    </source>
</reference>
<keyword evidence="6" id="KW-1185">Reference proteome</keyword>
<evidence type="ECO:0000256" key="2">
    <source>
        <dbReference type="ARBA" id="ARBA00006966"/>
    </source>
</evidence>
<dbReference type="PANTHER" id="PTHR48097">
    <property type="entry name" value="L-THREONINE ALDOLASE-RELATED"/>
    <property type="match status" value="1"/>
</dbReference>
<gene>
    <name evidence="5" type="ORF">F5X68DRAFT_274310</name>
</gene>
<dbReference type="Gene3D" id="3.90.1150.10">
    <property type="entry name" value="Aspartate Aminotransferase, domain 1"/>
    <property type="match status" value="1"/>
</dbReference>
<dbReference type="SUPFAM" id="SSF53383">
    <property type="entry name" value="PLP-dependent transferases"/>
    <property type="match status" value="1"/>
</dbReference>
<keyword evidence="3" id="KW-0663">Pyridoxal phosphate</keyword>
<accession>A0A9P8VGQ2</accession>
<dbReference type="InterPro" id="IPR015422">
    <property type="entry name" value="PyrdxlP-dep_Trfase_small"/>
</dbReference>
<dbReference type="EMBL" id="JAGSXJ010000006">
    <property type="protein sequence ID" value="KAH6690331.1"/>
    <property type="molecule type" value="Genomic_DNA"/>
</dbReference>
<organism evidence="5 6">
    <name type="scientific">Plectosphaerella plurivora</name>
    <dbReference type="NCBI Taxonomy" id="936078"/>
    <lineage>
        <taxon>Eukaryota</taxon>
        <taxon>Fungi</taxon>
        <taxon>Dikarya</taxon>
        <taxon>Ascomycota</taxon>
        <taxon>Pezizomycotina</taxon>
        <taxon>Sordariomycetes</taxon>
        <taxon>Hypocreomycetidae</taxon>
        <taxon>Glomerellales</taxon>
        <taxon>Plectosphaerellaceae</taxon>
        <taxon>Plectosphaerella</taxon>
    </lineage>
</organism>
<evidence type="ECO:0000256" key="3">
    <source>
        <dbReference type="ARBA" id="ARBA00022898"/>
    </source>
</evidence>
<dbReference type="InterPro" id="IPR015421">
    <property type="entry name" value="PyrdxlP-dep_Trfase_major"/>
</dbReference>
<evidence type="ECO:0000256" key="1">
    <source>
        <dbReference type="ARBA" id="ARBA00001933"/>
    </source>
</evidence>
<evidence type="ECO:0000313" key="5">
    <source>
        <dbReference type="EMBL" id="KAH6690331.1"/>
    </source>
</evidence>